<protein>
    <submittedName>
        <fullName evidence="1">Uncharacterized protein</fullName>
    </submittedName>
</protein>
<dbReference type="Proteomes" id="UP001202328">
    <property type="component" value="Unassembled WGS sequence"/>
</dbReference>
<dbReference type="PANTHER" id="PTHR12083:SF9">
    <property type="entry name" value="BIFUNCTIONAL POLYNUCLEOTIDE PHOSPHATASE_KINASE"/>
    <property type="match status" value="1"/>
</dbReference>
<reference evidence="1" key="1">
    <citation type="submission" date="2022-04" db="EMBL/GenBank/DDBJ databases">
        <title>A functionally conserved STORR gene fusion in Papaver species that diverged 16.8 million years ago.</title>
        <authorList>
            <person name="Catania T."/>
        </authorList>
    </citation>
    <scope>NUCLEOTIDE SEQUENCE</scope>
    <source>
        <strain evidence="1">S-188037</strain>
    </source>
</reference>
<accession>A0AAD4XW23</accession>
<name>A0AAD4XW23_9MAGN</name>
<dbReference type="GO" id="GO:0046403">
    <property type="term" value="F:polynucleotide 3'-phosphatase activity"/>
    <property type="evidence" value="ECO:0007669"/>
    <property type="project" value="TreeGrafter"/>
</dbReference>
<evidence type="ECO:0000313" key="2">
    <source>
        <dbReference type="Proteomes" id="UP001202328"/>
    </source>
</evidence>
<proteinExistence type="predicted"/>
<gene>
    <name evidence="1" type="ORF">MKW98_006105</name>
</gene>
<organism evidence="1 2">
    <name type="scientific">Papaver atlanticum</name>
    <dbReference type="NCBI Taxonomy" id="357466"/>
    <lineage>
        <taxon>Eukaryota</taxon>
        <taxon>Viridiplantae</taxon>
        <taxon>Streptophyta</taxon>
        <taxon>Embryophyta</taxon>
        <taxon>Tracheophyta</taxon>
        <taxon>Spermatophyta</taxon>
        <taxon>Magnoliopsida</taxon>
        <taxon>Ranunculales</taxon>
        <taxon>Papaveraceae</taxon>
        <taxon>Papaveroideae</taxon>
        <taxon>Papaver</taxon>
    </lineage>
</organism>
<dbReference type="GO" id="GO:0046404">
    <property type="term" value="F:ATP-dependent polydeoxyribonucleotide 5'-hydroxyl-kinase activity"/>
    <property type="evidence" value="ECO:0007669"/>
    <property type="project" value="TreeGrafter"/>
</dbReference>
<dbReference type="GO" id="GO:0006281">
    <property type="term" value="P:DNA repair"/>
    <property type="evidence" value="ECO:0007669"/>
    <property type="project" value="TreeGrafter"/>
</dbReference>
<dbReference type="EMBL" id="JAJJMB010001716">
    <property type="protein sequence ID" value="KAI3955745.1"/>
    <property type="molecule type" value="Genomic_DNA"/>
</dbReference>
<feature type="non-terminal residue" evidence="1">
    <location>
        <position position="55"/>
    </location>
</feature>
<dbReference type="GO" id="GO:0003690">
    <property type="term" value="F:double-stranded DNA binding"/>
    <property type="evidence" value="ECO:0007669"/>
    <property type="project" value="TreeGrafter"/>
</dbReference>
<evidence type="ECO:0000313" key="1">
    <source>
        <dbReference type="EMBL" id="KAI3955745.1"/>
    </source>
</evidence>
<keyword evidence="2" id="KW-1185">Reference proteome</keyword>
<comment type="caution">
    <text evidence="1">The sequence shown here is derived from an EMBL/GenBank/DDBJ whole genome shotgun (WGS) entry which is preliminary data.</text>
</comment>
<sequence>NLHWKAFQTLIFQERDEGLRDSGKIVAFDFDCCLANTDVRRIAQKKPNWDLPIAE</sequence>
<dbReference type="AlphaFoldDB" id="A0AAD4XW23"/>
<dbReference type="PANTHER" id="PTHR12083">
    <property type="entry name" value="BIFUNCTIONAL POLYNUCLEOTIDE PHOSPHATASE/KINASE"/>
    <property type="match status" value="1"/>
</dbReference>